<proteinExistence type="predicted"/>
<evidence type="ECO:0000256" key="1">
    <source>
        <dbReference type="ARBA" id="ARBA00022614"/>
    </source>
</evidence>
<dbReference type="AlphaFoldDB" id="A0AAW1TYB7"/>
<name>A0AAW1TYB7_9CUCU</name>
<evidence type="ECO:0000256" key="4">
    <source>
        <dbReference type="SAM" id="SignalP"/>
    </source>
</evidence>
<dbReference type="InterPro" id="IPR050328">
    <property type="entry name" value="Dev_Immune_Receptor"/>
</dbReference>
<dbReference type="PROSITE" id="PS51450">
    <property type="entry name" value="LRR"/>
    <property type="match status" value="2"/>
</dbReference>
<sequence length="274" mass="31427">MDKKSGIMIIFMILHIQTNSVARGESDEAVHVLQIKHIKIENYSGPINADVMRLFENVEIMESINSNYSPSRNNFFFALPNLKKIHLYESTVEIKINDDISQCCKNLNEMIFVRNGADRKTWQAIGREWPLKTLCLIEESVPSFETDLINNIHLENLTIYHSGIQMIDNTAFEKIFQLKYLYLQKNEIKSITKEILAPLEYLKVLDLEGNQLEKLTTDQFPFLPNLEKLNVANNPIKEINLEGIKEKAPMLSEVDISGIEGIDVPEISGIKFIT</sequence>
<keyword evidence="2 4" id="KW-0732">Signal</keyword>
<dbReference type="PANTHER" id="PTHR24373:SF398">
    <property type="entry name" value="LEUCINE-RICH REPEAT-CONTAINING G-PROTEIN COUPLED RECEPTOR 6"/>
    <property type="match status" value="1"/>
</dbReference>
<dbReference type="GO" id="GO:0031012">
    <property type="term" value="C:extracellular matrix"/>
    <property type="evidence" value="ECO:0007669"/>
    <property type="project" value="TreeGrafter"/>
</dbReference>
<dbReference type="InterPro" id="IPR003591">
    <property type="entry name" value="Leu-rich_rpt_typical-subtyp"/>
</dbReference>
<protein>
    <submittedName>
        <fullName evidence="5">Uncharacterized protein</fullName>
    </submittedName>
</protein>
<dbReference type="Proteomes" id="UP001431783">
    <property type="component" value="Unassembled WGS sequence"/>
</dbReference>
<keyword evidence="3" id="KW-0677">Repeat</keyword>
<evidence type="ECO:0000256" key="3">
    <source>
        <dbReference type="ARBA" id="ARBA00022737"/>
    </source>
</evidence>
<keyword evidence="6" id="KW-1185">Reference proteome</keyword>
<dbReference type="SMART" id="SM00369">
    <property type="entry name" value="LRR_TYP"/>
    <property type="match status" value="3"/>
</dbReference>
<feature type="signal peptide" evidence="4">
    <location>
        <begin position="1"/>
        <end position="22"/>
    </location>
</feature>
<gene>
    <name evidence="5" type="ORF">WA026_019497</name>
</gene>
<dbReference type="SUPFAM" id="SSF52058">
    <property type="entry name" value="L domain-like"/>
    <property type="match status" value="1"/>
</dbReference>
<comment type="caution">
    <text evidence="5">The sequence shown here is derived from an EMBL/GenBank/DDBJ whole genome shotgun (WGS) entry which is preliminary data.</text>
</comment>
<dbReference type="Gene3D" id="3.80.10.10">
    <property type="entry name" value="Ribonuclease Inhibitor"/>
    <property type="match status" value="1"/>
</dbReference>
<dbReference type="Pfam" id="PF13855">
    <property type="entry name" value="LRR_8"/>
    <property type="match status" value="1"/>
</dbReference>
<keyword evidence="1" id="KW-0433">Leucine-rich repeat</keyword>
<evidence type="ECO:0000313" key="5">
    <source>
        <dbReference type="EMBL" id="KAK9872716.1"/>
    </source>
</evidence>
<dbReference type="GO" id="GO:0005615">
    <property type="term" value="C:extracellular space"/>
    <property type="evidence" value="ECO:0007669"/>
    <property type="project" value="TreeGrafter"/>
</dbReference>
<dbReference type="PANTHER" id="PTHR24373">
    <property type="entry name" value="SLIT RELATED LEUCINE-RICH REPEAT NEURONAL PROTEIN"/>
    <property type="match status" value="1"/>
</dbReference>
<dbReference type="InterPro" id="IPR001611">
    <property type="entry name" value="Leu-rich_rpt"/>
</dbReference>
<accession>A0AAW1TYB7</accession>
<dbReference type="InterPro" id="IPR032675">
    <property type="entry name" value="LRR_dom_sf"/>
</dbReference>
<dbReference type="EMBL" id="JARQZJ010000013">
    <property type="protein sequence ID" value="KAK9872716.1"/>
    <property type="molecule type" value="Genomic_DNA"/>
</dbReference>
<feature type="chain" id="PRO_5043587290" evidence="4">
    <location>
        <begin position="23"/>
        <end position="274"/>
    </location>
</feature>
<organism evidence="5 6">
    <name type="scientific">Henosepilachna vigintioctopunctata</name>
    <dbReference type="NCBI Taxonomy" id="420089"/>
    <lineage>
        <taxon>Eukaryota</taxon>
        <taxon>Metazoa</taxon>
        <taxon>Ecdysozoa</taxon>
        <taxon>Arthropoda</taxon>
        <taxon>Hexapoda</taxon>
        <taxon>Insecta</taxon>
        <taxon>Pterygota</taxon>
        <taxon>Neoptera</taxon>
        <taxon>Endopterygota</taxon>
        <taxon>Coleoptera</taxon>
        <taxon>Polyphaga</taxon>
        <taxon>Cucujiformia</taxon>
        <taxon>Coccinelloidea</taxon>
        <taxon>Coccinellidae</taxon>
        <taxon>Epilachninae</taxon>
        <taxon>Epilachnini</taxon>
        <taxon>Henosepilachna</taxon>
    </lineage>
</organism>
<evidence type="ECO:0000256" key="2">
    <source>
        <dbReference type="ARBA" id="ARBA00022729"/>
    </source>
</evidence>
<evidence type="ECO:0000313" key="6">
    <source>
        <dbReference type="Proteomes" id="UP001431783"/>
    </source>
</evidence>
<reference evidence="5 6" key="1">
    <citation type="submission" date="2023-03" db="EMBL/GenBank/DDBJ databases">
        <title>Genome insight into feeding habits of ladybird beetles.</title>
        <authorList>
            <person name="Li H.-S."/>
            <person name="Huang Y.-H."/>
            <person name="Pang H."/>
        </authorList>
    </citation>
    <scope>NUCLEOTIDE SEQUENCE [LARGE SCALE GENOMIC DNA]</scope>
    <source>
        <strain evidence="5">SYSU_2023b</strain>
        <tissue evidence="5">Whole body</tissue>
    </source>
</reference>